<sequence>MSGISNRSGICEEVRGALNRPGLHPPHWMALILFPAWLGQVVGDPPGPLVPGTRIGLHLNGSKRHPESLDPDRAEEDDFGIPASWEEVVEEMRREGALTVEEREAREAERLRLRLN</sequence>
<keyword evidence="2" id="KW-0614">Plasmid</keyword>
<gene>
    <name evidence="2" type="ORF">DAETH_44730</name>
</gene>
<dbReference type="Proteomes" id="UP001064971">
    <property type="component" value="Plasmid pDAETH-3"/>
</dbReference>
<evidence type="ECO:0000313" key="3">
    <source>
        <dbReference type="Proteomes" id="UP001064971"/>
    </source>
</evidence>
<evidence type="ECO:0000313" key="2">
    <source>
        <dbReference type="EMBL" id="BDP44504.1"/>
    </source>
</evidence>
<feature type="region of interest" description="Disordered" evidence="1">
    <location>
        <begin position="61"/>
        <end position="81"/>
    </location>
</feature>
<name>A0ABM8AKZ5_9DEIO</name>
<evidence type="ECO:0000256" key="1">
    <source>
        <dbReference type="SAM" id="MobiDB-lite"/>
    </source>
</evidence>
<protein>
    <recommendedName>
        <fullName evidence="4">SHOCT domain-containing protein</fullName>
    </recommendedName>
</protein>
<proteinExistence type="predicted"/>
<reference evidence="2" key="1">
    <citation type="submission" date="2022-07" db="EMBL/GenBank/DDBJ databases">
        <title>Complete Genome Sequence of the Radioresistant Bacterium Deinococcus aetherius ST0316, Isolated from the Air Dust collected in Lower Stratosphere above Japan.</title>
        <authorList>
            <person name="Satoh K."/>
            <person name="Hagiwara K."/>
            <person name="Katsumata K."/>
            <person name="Kubo A."/>
            <person name="Yokobori S."/>
            <person name="Yamagishi A."/>
            <person name="Oono Y."/>
            <person name="Narumi I."/>
        </authorList>
    </citation>
    <scope>NUCLEOTIDE SEQUENCE</scope>
    <source>
        <strain evidence="2">ST0316</strain>
        <plasmid evidence="2">pDAETH-3</plasmid>
    </source>
</reference>
<keyword evidence="3" id="KW-1185">Reference proteome</keyword>
<dbReference type="RefSeq" id="WP_264778756.1">
    <property type="nucleotide sequence ID" value="NZ_AP026563.1"/>
</dbReference>
<evidence type="ECO:0008006" key="4">
    <source>
        <dbReference type="Google" id="ProtNLM"/>
    </source>
</evidence>
<accession>A0ABM8AKZ5</accession>
<geneLocation type="plasmid" evidence="2 3">
    <name>pDAETH-3</name>
</geneLocation>
<dbReference type="EMBL" id="AP026563">
    <property type="protein sequence ID" value="BDP44504.1"/>
    <property type="molecule type" value="Genomic_DNA"/>
</dbReference>
<organism evidence="2 3">
    <name type="scientific">Deinococcus aetherius</name>
    <dbReference type="NCBI Taxonomy" id="200252"/>
    <lineage>
        <taxon>Bacteria</taxon>
        <taxon>Thermotogati</taxon>
        <taxon>Deinococcota</taxon>
        <taxon>Deinococci</taxon>
        <taxon>Deinococcales</taxon>
        <taxon>Deinococcaceae</taxon>
        <taxon>Deinococcus</taxon>
    </lineage>
</organism>